<sequence length="470" mass="49397">MPHPAIPTSLTAVRQGHEDLSESSPNVARAVITDGDAPRWCNPVEIDARNSSQWTVRIDSPTEGEDPGRRWRAAGAALARAGREHGAELGIDVVVVEMPRTTTEAEVHALTIGIVAGSHELTLATTRTAPLGQVLVQHHDDVSATIRHAQALARGTALARDLAMMPSNLKPPRELARMIEHALPEGLEATIRDETWLRQHGFGGILAVGSGSAEPPRLTEIRWRPAGASGHIVLVGKGITFDTGGISVKPAANMHLMKTDMAGAAAVAGAMAAIAELDLPIAVTALLPSAENMLSGSAYRPGDVVTHYGGITSEVTNTDAEGRMVLADALAYAVATLEPDLIIDAATLTGAMKIALGMRTGAILTESDDLAQRIARAGATVGEKWWRLPLSAEYQDAVSSRIADVRQAPAGPGAITAALFLREFVSDVPWAHLDIAGPARTEETYDEVNPVASGFAARTLATVVEQLAAP</sequence>
<keyword evidence="6 8" id="KW-0378">Hydrolase</keyword>
<feature type="active site" evidence="8">
    <location>
        <position position="323"/>
    </location>
</feature>
<evidence type="ECO:0000313" key="10">
    <source>
        <dbReference type="EMBL" id="MBD8506288.1"/>
    </source>
</evidence>
<feature type="binding site" evidence="8">
    <location>
        <position position="242"/>
    </location>
    <ligand>
        <name>Mn(2+)</name>
        <dbReference type="ChEBI" id="CHEBI:29035"/>
        <label>1</label>
    </ligand>
</feature>
<evidence type="ECO:0000256" key="7">
    <source>
        <dbReference type="ARBA" id="ARBA00049972"/>
    </source>
</evidence>
<dbReference type="PRINTS" id="PR00481">
    <property type="entry name" value="LAMNOPPTDASE"/>
</dbReference>
<comment type="subcellular location">
    <subcellularLocation>
        <location evidence="8">Cytoplasm</location>
    </subcellularLocation>
</comment>
<dbReference type="GO" id="GO:0005737">
    <property type="term" value="C:cytoplasm"/>
    <property type="evidence" value="ECO:0007669"/>
    <property type="project" value="UniProtKB-SubCell"/>
</dbReference>
<keyword evidence="11" id="KW-1185">Reference proteome</keyword>
<name>A0A927JBK6_9ACTN</name>
<dbReference type="Pfam" id="PF00883">
    <property type="entry name" value="Peptidase_M17"/>
    <property type="match status" value="1"/>
</dbReference>
<dbReference type="PANTHER" id="PTHR11963:SF23">
    <property type="entry name" value="CYTOSOL AMINOPEPTIDASE"/>
    <property type="match status" value="1"/>
</dbReference>
<dbReference type="SUPFAM" id="SSF53187">
    <property type="entry name" value="Zn-dependent exopeptidases"/>
    <property type="match status" value="1"/>
</dbReference>
<evidence type="ECO:0000256" key="1">
    <source>
        <dbReference type="ARBA" id="ARBA00000135"/>
    </source>
</evidence>
<keyword evidence="8" id="KW-0479">Metal-binding</keyword>
<dbReference type="GO" id="GO:0006508">
    <property type="term" value="P:proteolysis"/>
    <property type="evidence" value="ECO:0007669"/>
    <property type="project" value="UniProtKB-KW"/>
</dbReference>
<evidence type="ECO:0000256" key="5">
    <source>
        <dbReference type="ARBA" id="ARBA00022670"/>
    </source>
</evidence>
<comment type="function">
    <text evidence="7 8">Presumably involved in the processing and regular turnover of intracellular proteins. Catalyzes the removal of unsubstituted N-terminal amino acids from various peptides.</text>
</comment>
<dbReference type="EC" id="3.4.11.1" evidence="8"/>
<keyword evidence="5 8" id="KW-0645">Protease</keyword>
<comment type="catalytic activity">
    <reaction evidence="1 8">
        <text>Release of an N-terminal amino acid, Xaa-|-Yaa-, in which Xaa is preferably Leu, but may be other amino acids including Pro although not Arg or Lys, and Yaa may be Pro. Amino acid amides and methyl esters are also readily hydrolyzed, but rates on arylamides are exceedingly low.</text>
        <dbReference type="EC" id="3.4.11.1"/>
    </reaction>
</comment>
<dbReference type="InterPro" id="IPR011356">
    <property type="entry name" value="Leucine_aapep/pepB"/>
</dbReference>
<feature type="binding site" evidence="8">
    <location>
        <position position="319"/>
    </location>
    <ligand>
        <name>Mn(2+)</name>
        <dbReference type="ChEBI" id="CHEBI:29035"/>
        <label>1</label>
    </ligand>
</feature>
<dbReference type="GO" id="GO:0070006">
    <property type="term" value="F:metalloaminopeptidase activity"/>
    <property type="evidence" value="ECO:0007669"/>
    <property type="project" value="InterPro"/>
</dbReference>
<comment type="catalytic activity">
    <reaction evidence="2 8">
        <text>Release of an N-terminal amino acid, preferentially leucine, but not glutamic or aspartic acids.</text>
        <dbReference type="EC" id="3.4.11.10"/>
    </reaction>
</comment>
<dbReference type="RefSeq" id="WP_192038731.1">
    <property type="nucleotide sequence ID" value="NZ_JACYWE010000003.1"/>
</dbReference>
<dbReference type="CDD" id="cd00433">
    <property type="entry name" value="Peptidase_M17"/>
    <property type="match status" value="1"/>
</dbReference>
<dbReference type="InterPro" id="IPR023042">
    <property type="entry name" value="Peptidase_M17_leu_NH2_pept"/>
</dbReference>
<feature type="binding site" evidence="8">
    <location>
        <position position="260"/>
    </location>
    <ligand>
        <name>Mn(2+)</name>
        <dbReference type="ChEBI" id="CHEBI:29035"/>
        <label>2</label>
    </ligand>
</feature>
<dbReference type="EMBL" id="JACYWE010000003">
    <property type="protein sequence ID" value="MBD8506288.1"/>
    <property type="molecule type" value="Genomic_DNA"/>
</dbReference>
<evidence type="ECO:0000256" key="8">
    <source>
        <dbReference type="HAMAP-Rule" id="MF_00181"/>
    </source>
</evidence>
<feature type="binding site" evidence="8">
    <location>
        <position position="321"/>
    </location>
    <ligand>
        <name>Mn(2+)</name>
        <dbReference type="ChEBI" id="CHEBI:29035"/>
        <label>2</label>
    </ligand>
</feature>
<evidence type="ECO:0000259" key="9">
    <source>
        <dbReference type="PROSITE" id="PS00631"/>
    </source>
</evidence>
<proteinExistence type="inferred from homology"/>
<feature type="active site" evidence="8">
    <location>
        <position position="249"/>
    </location>
</feature>
<feature type="domain" description="Cytosol aminopeptidase" evidence="9">
    <location>
        <begin position="317"/>
        <end position="324"/>
    </location>
</feature>
<gene>
    <name evidence="8" type="primary">pepA</name>
    <name evidence="10" type="ORF">HT102_07315</name>
</gene>
<keyword evidence="8" id="KW-0963">Cytoplasm</keyword>
<evidence type="ECO:0000256" key="6">
    <source>
        <dbReference type="ARBA" id="ARBA00022801"/>
    </source>
</evidence>
<evidence type="ECO:0000313" key="11">
    <source>
        <dbReference type="Proteomes" id="UP000642993"/>
    </source>
</evidence>
<dbReference type="Proteomes" id="UP000642993">
    <property type="component" value="Unassembled WGS sequence"/>
</dbReference>
<keyword evidence="4 8" id="KW-0031">Aminopeptidase</keyword>
<accession>A0A927JBK6</accession>
<evidence type="ECO:0000256" key="2">
    <source>
        <dbReference type="ARBA" id="ARBA00000967"/>
    </source>
</evidence>
<dbReference type="PROSITE" id="PS00631">
    <property type="entry name" value="CYTOSOL_AP"/>
    <property type="match status" value="1"/>
</dbReference>
<dbReference type="AlphaFoldDB" id="A0A927JBK6"/>
<dbReference type="EC" id="3.4.11.10" evidence="8"/>
<dbReference type="Gene3D" id="3.40.630.10">
    <property type="entry name" value="Zn peptidases"/>
    <property type="match status" value="1"/>
</dbReference>
<feature type="binding site" evidence="8">
    <location>
        <position position="321"/>
    </location>
    <ligand>
        <name>Mn(2+)</name>
        <dbReference type="ChEBI" id="CHEBI:29035"/>
        <label>1</label>
    </ligand>
</feature>
<dbReference type="PANTHER" id="PTHR11963">
    <property type="entry name" value="LEUCINE AMINOPEPTIDASE-RELATED"/>
    <property type="match status" value="1"/>
</dbReference>
<dbReference type="HAMAP" id="MF_00181">
    <property type="entry name" value="Cytosol_peptidase_M17"/>
    <property type="match status" value="1"/>
</dbReference>
<feature type="binding site" evidence="8">
    <location>
        <position position="242"/>
    </location>
    <ligand>
        <name>Mn(2+)</name>
        <dbReference type="ChEBI" id="CHEBI:29035"/>
        <label>2</label>
    </ligand>
</feature>
<comment type="caution">
    <text evidence="10">The sequence shown here is derived from an EMBL/GenBank/DDBJ whole genome shotgun (WGS) entry which is preliminary data.</text>
</comment>
<reference evidence="10" key="1">
    <citation type="submission" date="2020-09" db="EMBL/GenBank/DDBJ databases">
        <title>Hoyosella lacisalsi sp. nov., a halotolerant actinobacterium isolated from soil of Lake Gudzhirganskoe.</title>
        <authorList>
            <person name="Yang Q."/>
            <person name="Guo P.Y."/>
            <person name="Liu S.W."/>
            <person name="Li F.N."/>
            <person name="Sun C.H."/>
        </authorList>
    </citation>
    <scope>NUCLEOTIDE SEQUENCE</scope>
    <source>
        <strain evidence="10">G463</strain>
    </source>
</reference>
<dbReference type="GO" id="GO:0030145">
    <property type="term" value="F:manganese ion binding"/>
    <property type="evidence" value="ECO:0007669"/>
    <property type="project" value="UniProtKB-UniRule"/>
</dbReference>
<protein>
    <recommendedName>
        <fullName evidence="8">Probable cytosol aminopeptidase</fullName>
        <ecNumber evidence="8">3.4.11.1</ecNumber>
    </recommendedName>
    <alternativeName>
        <fullName evidence="8">Leucine aminopeptidase</fullName>
        <shortName evidence="8">LAP</shortName>
        <ecNumber evidence="8">3.4.11.10</ecNumber>
    </alternativeName>
    <alternativeName>
        <fullName evidence="8">Leucyl aminopeptidase</fullName>
    </alternativeName>
</protein>
<dbReference type="InterPro" id="IPR000819">
    <property type="entry name" value="Peptidase_M17_C"/>
</dbReference>
<feature type="binding site" evidence="8">
    <location>
        <position position="237"/>
    </location>
    <ligand>
        <name>Mn(2+)</name>
        <dbReference type="ChEBI" id="CHEBI:29035"/>
        <label>2</label>
    </ligand>
</feature>
<organism evidence="10 11">
    <name type="scientific">Lolliginicoccus lacisalsi</name>
    <dbReference type="NCBI Taxonomy" id="2742202"/>
    <lineage>
        <taxon>Bacteria</taxon>
        <taxon>Bacillati</taxon>
        <taxon>Actinomycetota</taxon>
        <taxon>Actinomycetes</taxon>
        <taxon>Mycobacteriales</taxon>
        <taxon>Hoyosellaceae</taxon>
        <taxon>Lolliginicoccus</taxon>
    </lineage>
</organism>
<comment type="similarity">
    <text evidence="3 8">Belongs to the peptidase M17 family.</text>
</comment>
<comment type="cofactor">
    <cofactor evidence="8">
        <name>Mn(2+)</name>
        <dbReference type="ChEBI" id="CHEBI:29035"/>
    </cofactor>
    <text evidence="8">Binds 2 manganese ions per subunit.</text>
</comment>
<keyword evidence="8" id="KW-0464">Manganese</keyword>
<evidence type="ECO:0000256" key="4">
    <source>
        <dbReference type="ARBA" id="ARBA00022438"/>
    </source>
</evidence>
<evidence type="ECO:0000256" key="3">
    <source>
        <dbReference type="ARBA" id="ARBA00009528"/>
    </source>
</evidence>